<evidence type="ECO:0000313" key="2">
    <source>
        <dbReference type="EMBL" id="KAK5051552.1"/>
    </source>
</evidence>
<dbReference type="RefSeq" id="XP_064705779.1">
    <property type="nucleotide sequence ID" value="XM_064846799.1"/>
</dbReference>
<sequence length="386" mass="42155">MAVSHLGWSSLVSIVYFALALAGDDGGWESKSTCQPVTTTVYSVSTLYYEKTVWSTNLVYLTDTVTKVQVESTTIPVPTTIVNQQTITQVDLSTVVNQQTVTQVDLSTIVNQLTTTVISNVPGPTTTVSACPTTPLDGLVTCTSRIVNPTYTAKHPLPSDYLWGCPPGKLCTPPQIGCNFEQNPPADSYVCAPEECQDIPEIVVPEDFVNASWPNPTDADCAWYTPNPGDFNLNPEHFGLSFDIFNIYGQEVCVAPPPPPPTTTTTTTGWADWNSPLPTHTYTPRMARRGVRSWNPLAQIARRQQVGIAPKECYRTYNSANLIGTHVGYVPDILCPYEGEFMVAIRSCQACAATYSTTSDSTTDFPDLQRYYAFCEARAANATTAR</sequence>
<reference evidence="2 3" key="1">
    <citation type="submission" date="2023-08" db="EMBL/GenBank/DDBJ databases">
        <title>Black Yeasts Isolated from many extreme environments.</title>
        <authorList>
            <person name="Coleine C."/>
            <person name="Stajich J.E."/>
            <person name="Selbmann L."/>
        </authorList>
    </citation>
    <scope>NUCLEOTIDE SEQUENCE [LARGE SCALE GENOMIC DNA]</scope>
    <source>
        <strain evidence="2 3">CCFEE 5792</strain>
    </source>
</reference>
<organism evidence="2 3">
    <name type="scientific">Exophiala bonariae</name>
    <dbReference type="NCBI Taxonomy" id="1690606"/>
    <lineage>
        <taxon>Eukaryota</taxon>
        <taxon>Fungi</taxon>
        <taxon>Dikarya</taxon>
        <taxon>Ascomycota</taxon>
        <taxon>Pezizomycotina</taxon>
        <taxon>Eurotiomycetes</taxon>
        <taxon>Chaetothyriomycetidae</taxon>
        <taxon>Chaetothyriales</taxon>
        <taxon>Herpotrichiellaceae</taxon>
        <taxon>Exophiala</taxon>
    </lineage>
</organism>
<dbReference type="EMBL" id="JAVRRD010000015">
    <property type="protein sequence ID" value="KAK5051552.1"/>
    <property type="molecule type" value="Genomic_DNA"/>
</dbReference>
<comment type="caution">
    <text evidence="2">The sequence shown here is derived from an EMBL/GenBank/DDBJ whole genome shotgun (WGS) entry which is preliminary data.</text>
</comment>
<dbReference type="Proteomes" id="UP001358417">
    <property type="component" value="Unassembled WGS sequence"/>
</dbReference>
<keyword evidence="1" id="KW-0732">Signal</keyword>
<feature type="chain" id="PRO_5043451782" evidence="1">
    <location>
        <begin position="23"/>
        <end position="386"/>
    </location>
</feature>
<dbReference type="GeneID" id="89971398"/>
<name>A0AAV9NC45_9EURO</name>
<protein>
    <submittedName>
        <fullName evidence="2">Uncharacterized protein</fullName>
    </submittedName>
</protein>
<evidence type="ECO:0000313" key="3">
    <source>
        <dbReference type="Proteomes" id="UP001358417"/>
    </source>
</evidence>
<dbReference type="PANTHER" id="PTHR38122">
    <property type="entry name" value="GLYCOPROTEIN X"/>
    <property type="match status" value="1"/>
</dbReference>
<dbReference type="PANTHER" id="PTHR38122:SF1">
    <property type="entry name" value="GLYCOPROTEIN X"/>
    <property type="match status" value="1"/>
</dbReference>
<proteinExistence type="predicted"/>
<feature type="signal peptide" evidence="1">
    <location>
        <begin position="1"/>
        <end position="22"/>
    </location>
</feature>
<dbReference type="AlphaFoldDB" id="A0AAV9NC45"/>
<evidence type="ECO:0000256" key="1">
    <source>
        <dbReference type="SAM" id="SignalP"/>
    </source>
</evidence>
<gene>
    <name evidence="2" type="ORF">LTR84_003204</name>
</gene>
<accession>A0AAV9NC45</accession>
<keyword evidence="3" id="KW-1185">Reference proteome</keyword>